<dbReference type="GeneTree" id="ENSGT00950000182870"/>
<keyword evidence="10" id="KW-0445">Lipid transport</keyword>
<evidence type="ECO:0000256" key="3">
    <source>
        <dbReference type="ARBA" id="ARBA00022448"/>
    </source>
</evidence>
<dbReference type="NCBIfam" id="NF006134">
    <property type="entry name" value="PRK08279.1"/>
    <property type="match status" value="1"/>
</dbReference>
<evidence type="ECO:0000256" key="11">
    <source>
        <dbReference type="ARBA" id="ARBA00023098"/>
    </source>
</evidence>
<evidence type="ECO:0000256" key="4">
    <source>
        <dbReference type="ARBA" id="ARBA00022475"/>
    </source>
</evidence>
<evidence type="ECO:0000256" key="10">
    <source>
        <dbReference type="ARBA" id="ARBA00023055"/>
    </source>
</evidence>
<evidence type="ECO:0000256" key="13">
    <source>
        <dbReference type="ARBA" id="ARBA00024484"/>
    </source>
</evidence>
<feature type="domain" description="AMP-dependent synthetase/ligase" evidence="20">
    <location>
        <begin position="158"/>
        <end position="495"/>
    </location>
</feature>
<feature type="domain" description="AMP-binding enzyme C-terminal" evidence="21">
    <location>
        <begin position="584"/>
        <end position="660"/>
    </location>
</feature>
<dbReference type="InterPro" id="IPR042099">
    <property type="entry name" value="ANL_N_sf"/>
</dbReference>
<keyword evidence="8" id="KW-0276">Fatty acid metabolism</keyword>
<dbReference type="GO" id="GO:0004467">
    <property type="term" value="F:long-chain fatty acid-CoA ligase activity"/>
    <property type="evidence" value="ECO:0007669"/>
    <property type="project" value="UniProtKB-EC"/>
</dbReference>
<keyword evidence="4" id="KW-1003">Cell membrane</keyword>
<evidence type="ECO:0000256" key="14">
    <source>
        <dbReference type="ARBA" id="ARBA00026121"/>
    </source>
</evidence>
<gene>
    <name evidence="22" type="primary">CEP152</name>
</gene>
<comment type="similarity">
    <text evidence="2">Belongs to the ATP-dependent AMP-binding enzyme family.</text>
</comment>
<keyword evidence="23" id="KW-1185">Reference proteome</keyword>
<dbReference type="Gene3D" id="3.40.50.12780">
    <property type="entry name" value="N-terminal domain of ligase-like"/>
    <property type="match status" value="1"/>
</dbReference>
<reference evidence="22 23" key="1">
    <citation type="submission" date="2020-02" db="EMBL/GenBank/DDBJ databases">
        <title>Esox lucius (northern pike) genome, fEsoLuc1, primary haplotype.</title>
        <authorList>
            <person name="Myers G."/>
            <person name="Karagic N."/>
            <person name="Meyer A."/>
            <person name="Pippel M."/>
            <person name="Reichard M."/>
            <person name="Winkler S."/>
            <person name="Tracey A."/>
            <person name="Sims Y."/>
            <person name="Howe K."/>
            <person name="Rhie A."/>
            <person name="Formenti G."/>
            <person name="Durbin R."/>
            <person name="Fedrigo O."/>
            <person name="Jarvis E.D."/>
        </authorList>
    </citation>
    <scope>NUCLEOTIDE SEQUENCE [LARGE SCALE GENOMIC DNA]</scope>
</reference>
<dbReference type="AlphaFoldDB" id="A0AAY5L2J0"/>
<accession>A0AAY5L2J0</accession>
<dbReference type="Proteomes" id="UP000265140">
    <property type="component" value="Chromosome 19"/>
</dbReference>
<keyword evidence="7" id="KW-0547">Nucleotide-binding</keyword>
<dbReference type="FunFam" id="3.40.50.12780:FF:000005">
    <property type="entry name" value="Solute carrier family 27 member 6"/>
    <property type="match status" value="1"/>
</dbReference>
<evidence type="ECO:0000256" key="18">
    <source>
        <dbReference type="SAM" id="MobiDB-lite"/>
    </source>
</evidence>
<dbReference type="Ensembl" id="ENSELUT00000104932.1">
    <property type="protein sequence ID" value="ENSELUP00000094770.1"/>
    <property type="gene ID" value="ENSELUG00000005310.3"/>
</dbReference>
<dbReference type="InterPro" id="IPR000873">
    <property type="entry name" value="AMP-dep_synth/lig_dom"/>
</dbReference>
<dbReference type="InterPro" id="IPR020845">
    <property type="entry name" value="AMP-binding_CS"/>
</dbReference>
<dbReference type="GO" id="GO:0000166">
    <property type="term" value="F:nucleotide binding"/>
    <property type="evidence" value="ECO:0007669"/>
    <property type="project" value="UniProtKB-KW"/>
</dbReference>
<feature type="region of interest" description="Disordered" evidence="18">
    <location>
        <begin position="40"/>
        <end position="59"/>
    </location>
</feature>
<evidence type="ECO:0000259" key="21">
    <source>
        <dbReference type="Pfam" id="PF13193"/>
    </source>
</evidence>
<comment type="subcellular location">
    <subcellularLocation>
        <location evidence="1">Cell membrane</location>
        <topology evidence="1">Multi-pass membrane protein</topology>
    </subcellularLocation>
</comment>
<dbReference type="GO" id="GO:0005886">
    <property type="term" value="C:plasma membrane"/>
    <property type="evidence" value="ECO:0007669"/>
    <property type="project" value="UniProtKB-SubCell"/>
</dbReference>
<evidence type="ECO:0000256" key="8">
    <source>
        <dbReference type="ARBA" id="ARBA00022832"/>
    </source>
</evidence>
<dbReference type="PANTHER" id="PTHR43107">
    <property type="entry name" value="LONG-CHAIN FATTY ACID TRANSPORT PROTEIN"/>
    <property type="match status" value="1"/>
</dbReference>
<evidence type="ECO:0000256" key="1">
    <source>
        <dbReference type="ARBA" id="ARBA00004651"/>
    </source>
</evidence>
<protein>
    <recommendedName>
        <fullName evidence="14">long-chain-fatty-acid--CoA ligase</fullName>
        <ecNumber evidence="14">6.2.1.3</ecNumber>
    </recommendedName>
    <alternativeName>
        <fullName evidence="16">Long-chain-fatty-acid--CoA ligase</fullName>
    </alternativeName>
</protein>
<evidence type="ECO:0000256" key="15">
    <source>
        <dbReference type="ARBA" id="ARBA00036527"/>
    </source>
</evidence>
<dbReference type="GO" id="GO:0005324">
    <property type="term" value="F:long-chain fatty acid transmembrane transporter activity"/>
    <property type="evidence" value="ECO:0007669"/>
    <property type="project" value="TreeGrafter"/>
</dbReference>
<dbReference type="InterPro" id="IPR045851">
    <property type="entry name" value="AMP-bd_C_sf"/>
</dbReference>
<keyword evidence="12 19" id="KW-0472">Membrane</keyword>
<evidence type="ECO:0000256" key="5">
    <source>
        <dbReference type="ARBA" id="ARBA00022598"/>
    </source>
</evidence>
<dbReference type="FunFam" id="3.30.300.30:FF:000002">
    <property type="entry name" value="Long-chain fatty acid transport protein 1"/>
    <property type="match status" value="1"/>
</dbReference>
<keyword evidence="5" id="KW-0436">Ligase</keyword>
<reference evidence="22" key="2">
    <citation type="submission" date="2025-08" db="UniProtKB">
        <authorList>
            <consortium name="Ensembl"/>
        </authorList>
    </citation>
    <scope>IDENTIFICATION</scope>
</reference>
<dbReference type="InterPro" id="IPR025110">
    <property type="entry name" value="AMP-bd_C"/>
</dbReference>
<keyword evidence="6 19" id="KW-0812">Transmembrane</keyword>
<dbReference type="PROSITE" id="PS00455">
    <property type="entry name" value="AMP_BINDING"/>
    <property type="match status" value="1"/>
</dbReference>
<dbReference type="Pfam" id="PF00501">
    <property type="entry name" value="AMP-binding"/>
    <property type="match status" value="1"/>
</dbReference>
<dbReference type="EC" id="6.2.1.3" evidence="14"/>
<organism evidence="22 23">
    <name type="scientific">Esox lucius</name>
    <name type="common">Northern pike</name>
    <dbReference type="NCBI Taxonomy" id="8010"/>
    <lineage>
        <taxon>Eukaryota</taxon>
        <taxon>Metazoa</taxon>
        <taxon>Chordata</taxon>
        <taxon>Craniata</taxon>
        <taxon>Vertebrata</taxon>
        <taxon>Euteleostomi</taxon>
        <taxon>Actinopterygii</taxon>
        <taxon>Neopterygii</taxon>
        <taxon>Teleostei</taxon>
        <taxon>Protacanthopterygii</taxon>
        <taxon>Esociformes</taxon>
        <taxon>Esocidae</taxon>
        <taxon>Esox</taxon>
    </lineage>
</organism>
<comment type="catalytic activity">
    <reaction evidence="15">
        <text>a very long-chain fatty acid + ATP + CoA = a very long-chain fatty acyl-CoA + AMP + diphosphate</text>
        <dbReference type="Rhea" id="RHEA:54536"/>
        <dbReference type="ChEBI" id="CHEBI:30616"/>
        <dbReference type="ChEBI" id="CHEBI:33019"/>
        <dbReference type="ChEBI" id="CHEBI:57287"/>
        <dbReference type="ChEBI" id="CHEBI:58950"/>
        <dbReference type="ChEBI" id="CHEBI:138261"/>
        <dbReference type="ChEBI" id="CHEBI:456215"/>
    </reaction>
    <physiologicalReaction direction="left-to-right" evidence="15">
        <dbReference type="Rhea" id="RHEA:54537"/>
    </physiologicalReaction>
</comment>
<evidence type="ECO:0000313" key="22">
    <source>
        <dbReference type="Ensembl" id="ENSELUP00000094770.1"/>
    </source>
</evidence>
<evidence type="ECO:0000256" key="12">
    <source>
        <dbReference type="ARBA" id="ARBA00023136"/>
    </source>
</evidence>
<name>A0AAY5L2J0_ESOLU</name>
<dbReference type="GO" id="GO:0044539">
    <property type="term" value="P:long-chain fatty acid import into cell"/>
    <property type="evidence" value="ECO:0007669"/>
    <property type="project" value="TreeGrafter"/>
</dbReference>
<dbReference type="PANTHER" id="PTHR43107:SF4">
    <property type="entry name" value="LONG-CHAIN FATTY ACID TRANSPORT PROTEIN 2"/>
    <property type="match status" value="1"/>
</dbReference>
<dbReference type="Pfam" id="PF13193">
    <property type="entry name" value="AMP-binding_C"/>
    <property type="match status" value="1"/>
</dbReference>
<evidence type="ECO:0000256" key="7">
    <source>
        <dbReference type="ARBA" id="ARBA00022741"/>
    </source>
</evidence>
<evidence type="ECO:0000313" key="23">
    <source>
        <dbReference type="Proteomes" id="UP000265140"/>
    </source>
</evidence>
<dbReference type="Gene3D" id="3.30.300.30">
    <property type="match status" value="1"/>
</dbReference>
<evidence type="ECO:0000256" key="19">
    <source>
        <dbReference type="SAM" id="Phobius"/>
    </source>
</evidence>
<keyword evidence="11" id="KW-0443">Lipid metabolism</keyword>
<evidence type="ECO:0000256" key="2">
    <source>
        <dbReference type="ARBA" id="ARBA00006432"/>
    </source>
</evidence>
<evidence type="ECO:0000256" key="9">
    <source>
        <dbReference type="ARBA" id="ARBA00022989"/>
    </source>
</evidence>
<evidence type="ECO:0000256" key="6">
    <source>
        <dbReference type="ARBA" id="ARBA00022692"/>
    </source>
</evidence>
<sequence length="708" mass="80440">MVNVNIQSCTKALTFPSVPPQSNDLTQSVPGMTTLSGRSAHRYPVPGSEGGRQDPFQNRLGSKSQFSELKLSQQPDSDRSLVIWLVILHCDHGVNNPSTMFIWMTFLFCLLWIGFLYHRYPYFLQDVQNSVKFALVRYTLSKVRERNDTILDRFLDCVKRHPHKPFILFEDESYSYLDTDRQSNKVARALQQHTDIKEGDTVAILFGNQPFFLWIWLGLVKLGCSAALLNYNMRSRSLLHCFSCSGANVLIAGKEYKEVVEEILPTLTEQKVKVFVLADQCTTAGMETFSDKIRQASSEPIPVDVRSNVRLMSPAVYIYTSGTTGLPKAAVLTHLRLWNLSFVQSTFGVSSTDVFYLNLPLYHTSGLMAFTGTIERGSTLALRSKFSASHFWDDCRKYNVTVIHYIGETMRYLCSTQKRPSDRNHKVRMAIGNGVRADVWREFLNRFGHISVKELYGSTEGNIGLSNYTGKVGAVGRWLLPYAIIKYDIEKEEPLRNSEGFCVEAATGEAGLLISQISQKAPFIGYARDPKQTEKKRLHDVFVKGDQYFNTGDLLWIDEENFIYFQDRIGDTFRWKGENVATNEVSDILTTMPSIQEANVYGVKVPGQEGRAGMAALRLKEGEPFDGTGTFRHVSRYLPAYARPRFIRIQNCLTVTGTFKHRKVKLVEEGFKPDEISDRLYILDDKDKCYVPLTQRMYDSVVSGMIKL</sequence>
<comment type="catalytic activity">
    <reaction evidence="17">
        <text>tetracosanoate + ATP + CoA = tetracosanoyl-CoA + AMP + diphosphate</text>
        <dbReference type="Rhea" id="RHEA:33639"/>
        <dbReference type="ChEBI" id="CHEBI:30616"/>
        <dbReference type="ChEBI" id="CHEBI:31014"/>
        <dbReference type="ChEBI" id="CHEBI:33019"/>
        <dbReference type="ChEBI" id="CHEBI:57287"/>
        <dbReference type="ChEBI" id="CHEBI:65052"/>
        <dbReference type="ChEBI" id="CHEBI:456215"/>
    </reaction>
    <physiologicalReaction direction="left-to-right" evidence="17">
        <dbReference type="Rhea" id="RHEA:33640"/>
    </physiologicalReaction>
</comment>
<evidence type="ECO:0000256" key="16">
    <source>
        <dbReference type="ARBA" id="ARBA00041297"/>
    </source>
</evidence>
<dbReference type="GO" id="GO:0005789">
    <property type="term" value="C:endoplasmic reticulum membrane"/>
    <property type="evidence" value="ECO:0007669"/>
    <property type="project" value="TreeGrafter"/>
</dbReference>
<evidence type="ECO:0000259" key="20">
    <source>
        <dbReference type="Pfam" id="PF00501"/>
    </source>
</evidence>
<reference evidence="22" key="3">
    <citation type="submission" date="2025-09" db="UniProtKB">
        <authorList>
            <consortium name="Ensembl"/>
        </authorList>
    </citation>
    <scope>IDENTIFICATION</scope>
</reference>
<proteinExistence type="inferred from homology"/>
<keyword evidence="9 19" id="KW-1133">Transmembrane helix</keyword>
<feature type="transmembrane region" description="Helical" evidence="19">
    <location>
        <begin position="101"/>
        <end position="120"/>
    </location>
</feature>
<evidence type="ECO:0000256" key="17">
    <source>
        <dbReference type="ARBA" id="ARBA00048666"/>
    </source>
</evidence>
<keyword evidence="3" id="KW-0813">Transport</keyword>
<comment type="catalytic activity">
    <reaction evidence="13">
        <text>a long-chain fatty acid + ATP + CoA = a long-chain fatty acyl-CoA + AMP + diphosphate</text>
        <dbReference type="Rhea" id="RHEA:15421"/>
        <dbReference type="ChEBI" id="CHEBI:30616"/>
        <dbReference type="ChEBI" id="CHEBI:33019"/>
        <dbReference type="ChEBI" id="CHEBI:57287"/>
        <dbReference type="ChEBI" id="CHEBI:57560"/>
        <dbReference type="ChEBI" id="CHEBI:83139"/>
        <dbReference type="ChEBI" id="CHEBI:456215"/>
        <dbReference type="EC" id="6.2.1.3"/>
    </reaction>
    <physiologicalReaction direction="left-to-right" evidence="13">
        <dbReference type="Rhea" id="RHEA:15422"/>
    </physiologicalReaction>
</comment>
<dbReference type="SUPFAM" id="SSF56801">
    <property type="entry name" value="Acetyl-CoA synthetase-like"/>
    <property type="match status" value="1"/>
</dbReference>